<dbReference type="InterPro" id="IPR003615">
    <property type="entry name" value="HNH_nuc"/>
</dbReference>
<dbReference type="Proteomes" id="UP000198702">
    <property type="component" value="Unassembled WGS sequence"/>
</dbReference>
<comment type="similarity">
    <text evidence="1">Belongs to the Rv1128c/1148c/1588c/1702c/1945/3466 family.</text>
</comment>
<dbReference type="EMBL" id="FOQZ01000001">
    <property type="protein sequence ID" value="SFI17048.1"/>
    <property type="molecule type" value="Genomic_DNA"/>
</dbReference>
<evidence type="ECO:0000256" key="2">
    <source>
        <dbReference type="SAM" id="MobiDB-lite"/>
    </source>
</evidence>
<accession>A0A7Z7GDF0</accession>
<dbReference type="SMART" id="SM00507">
    <property type="entry name" value="HNHc"/>
    <property type="match status" value="1"/>
</dbReference>
<keyword evidence="4" id="KW-0255">Endonuclease</keyword>
<dbReference type="GO" id="GO:0003676">
    <property type="term" value="F:nucleic acid binding"/>
    <property type="evidence" value="ECO:0007669"/>
    <property type="project" value="InterPro"/>
</dbReference>
<comment type="caution">
    <text evidence="4">The sequence shown here is derived from an EMBL/GenBank/DDBJ whole genome shotgun (WGS) entry which is preliminary data.</text>
</comment>
<name>A0A7Z7GDF0_9MICO</name>
<dbReference type="RefSeq" id="WP_051526376.1">
    <property type="nucleotide sequence ID" value="NZ_FOQZ01000001.1"/>
</dbReference>
<reference evidence="4 5" key="1">
    <citation type="submission" date="2016-10" db="EMBL/GenBank/DDBJ databases">
        <authorList>
            <person name="Varghese N."/>
            <person name="Submissions S."/>
        </authorList>
    </citation>
    <scope>NUCLEOTIDE SEQUENCE [LARGE SCALE GENOMIC DNA]</scope>
    <source>
        <strain evidence="4 5">UNC380MFSha3.1</strain>
    </source>
</reference>
<dbReference type="GO" id="GO:0008270">
    <property type="term" value="F:zinc ion binding"/>
    <property type="evidence" value="ECO:0007669"/>
    <property type="project" value="InterPro"/>
</dbReference>
<evidence type="ECO:0000256" key="1">
    <source>
        <dbReference type="ARBA" id="ARBA00023450"/>
    </source>
</evidence>
<evidence type="ECO:0000259" key="3">
    <source>
        <dbReference type="SMART" id="SM00507"/>
    </source>
</evidence>
<dbReference type="Pfam" id="PF02720">
    <property type="entry name" value="DUF222"/>
    <property type="match status" value="1"/>
</dbReference>
<evidence type="ECO:0000313" key="5">
    <source>
        <dbReference type="Proteomes" id="UP000198702"/>
    </source>
</evidence>
<dbReference type="Gene3D" id="1.10.30.50">
    <property type="match status" value="1"/>
</dbReference>
<protein>
    <submittedName>
        <fullName evidence="4">HNH endonuclease</fullName>
    </submittedName>
</protein>
<dbReference type="GO" id="GO:0004519">
    <property type="term" value="F:endonuclease activity"/>
    <property type="evidence" value="ECO:0007669"/>
    <property type="project" value="UniProtKB-KW"/>
</dbReference>
<feature type="domain" description="HNH nuclease" evidence="3">
    <location>
        <begin position="373"/>
        <end position="425"/>
    </location>
</feature>
<keyword evidence="4" id="KW-0540">Nuclease</keyword>
<proteinExistence type="inferred from homology"/>
<dbReference type="Pfam" id="PF01844">
    <property type="entry name" value="HNH"/>
    <property type="match status" value="1"/>
</dbReference>
<feature type="compositionally biased region" description="Basic and acidic residues" evidence="2">
    <location>
        <begin position="8"/>
        <end position="20"/>
    </location>
</feature>
<feature type="region of interest" description="Disordered" evidence="2">
    <location>
        <begin position="1"/>
        <end position="26"/>
    </location>
</feature>
<evidence type="ECO:0000313" key="4">
    <source>
        <dbReference type="EMBL" id="SFI17048.1"/>
    </source>
</evidence>
<keyword evidence="4" id="KW-0378">Hydrolase</keyword>
<organism evidence="4 5">
    <name type="scientific">Microbacterium saccharophilum</name>
    <dbReference type="NCBI Taxonomy" id="1213358"/>
    <lineage>
        <taxon>Bacteria</taxon>
        <taxon>Bacillati</taxon>
        <taxon>Actinomycetota</taxon>
        <taxon>Actinomycetes</taxon>
        <taxon>Micrococcales</taxon>
        <taxon>Microbacteriaceae</taxon>
        <taxon>Microbacterium</taxon>
    </lineage>
</organism>
<dbReference type="InterPro" id="IPR002711">
    <property type="entry name" value="HNH"/>
</dbReference>
<sequence length="481" mass="51909">MAASPEPIDPHGHVHPHESIEPPCPIEPHWAELSDVVAQAERNRAAMALLHAERAELCAAALRLVEQRVAQRRAAGVGRGEPIGDAIPLREVTAELSTALRVSEQTVQRWLGDGAALVSTFPATLAALRSGRIDERHASAIIDAGSALTDDDVRAHYETIVLAIAEQATAPALRHHAEVVAARLQPELAETRQRQAHERRRVRVFDLEAGLSRMLADLPTTIAHAVFDRLTHMADALDEDGDEDVDEEAAEHAGIADAATSASADATEAKLCDGRSMDQRRADVLCDLLLCASPTGHGDPDALGAIRGTVQVTIPVLTLAGIGGEPALLAGHGPIDAATARRLAAQAPGWDRVLTHPHTGEPLAVDRYRPSSQIRRYLEARDEQCRWPGCRRSAGRCDADHTIAHADGGQTTLANLTLFCRAHHVLKHASPWQIRQLGGGALEFISPTGRRYRNDAPPVVHFVPLRQPWNIPRDPGDPPPF</sequence>
<dbReference type="AlphaFoldDB" id="A0A7Z7GDF0"/>
<dbReference type="InterPro" id="IPR003870">
    <property type="entry name" value="DUF222"/>
</dbReference>
<dbReference type="CDD" id="cd00085">
    <property type="entry name" value="HNHc"/>
    <property type="match status" value="1"/>
</dbReference>
<gene>
    <name evidence="4" type="ORF">SAMN04487751_0058</name>
</gene>